<dbReference type="SUPFAM" id="SSF117892">
    <property type="entry name" value="Band 7/SPFH domain"/>
    <property type="match status" value="1"/>
</dbReference>
<dbReference type="VEuPathDB" id="AmoebaDB:FDP41_000566"/>
<dbReference type="GeneID" id="68107784"/>
<feature type="coiled-coil region" evidence="6">
    <location>
        <begin position="270"/>
        <end position="328"/>
    </location>
</feature>
<keyword evidence="3" id="KW-1003">Cell membrane</keyword>
<dbReference type="GO" id="GO:0005886">
    <property type="term" value="C:plasma membrane"/>
    <property type="evidence" value="ECO:0007669"/>
    <property type="project" value="UniProtKB-SubCell"/>
</dbReference>
<dbReference type="InterPro" id="IPR036013">
    <property type="entry name" value="Band_7/SPFH_dom_sf"/>
</dbReference>
<keyword evidence="10" id="KW-1185">Reference proteome</keyword>
<dbReference type="CDD" id="cd03399">
    <property type="entry name" value="SPFH_flotillin"/>
    <property type="match status" value="1"/>
</dbReference>
<feature type="compositionally biased region" description="Polar residues" evidence="7">
    <location>
        <begin position="1"/>
        <end position="17"/>
    </location>
</feature>
<dbReference type="OMA" id="IHDQTGM"/>
<evidence type="ECO:0000256" key="1">
    <source>
        <dbReference type="ARBA" id="ARBA00004236"/>
    </source>
</evidence>
<evidence type="ECO:0000259" key="8">
    <source>
        <dbReference type="Pfam" id="PF01145"/>
    </source>
</evidence>
<feature type="region of interest" description="Disordered" evidence="7">
    <location>
        <begin position="486"/>
        <end position="509"/>
    </location>
</feature>
<name>A0A6A5C5V4_NAEFO</name>
<accession>A0A6A5C5V4</accession>
<protein>
    <recommendedName>
        <fullName evidence="8">Band 7 domain-containing protein</fullName>
    </recommendedName>
</protein>
<feature type="domain" description="Band 7" evidence="8">
    <location>
        <begin position="80"/>
        <end position="258"/>
    </location>
</feature>
<feature type="region of interest" description="Disordered" evidence="7">
    <location>
        <begin position="1"/>
        <end position="52"/>
    </location>
</feature>
<dbReference type="PANTHER" id="PTHR13806">
    <property type="entry name" value="FLOTILLIN-RELATED"/>
    <property type="match status" value="1"/>
</dbReference>
<dbReference type="RefSeq" id="XP_044569380.1">
    <property type="nucleotide sequence ID" value="XM_044709208.1"/>
</dbReference>
<evidence type="ECO:0000256" key="3">
    <source>
        <dbReference type="ARBA" id="ARBA00022475"/>
    </source>
</evidence>
<evidence type="ECO:0000256" key="4">
    <source>
        <dbReference type="ARBA" id="ARBA00023136"/>
    </source>
</evidence>
<dbReference type="OrthoDB" id="6080404at2759"/>
<evidence type="ECO:0000313" key="10">
    <source>
        <dbReference type="Proteomes" id="UP000444721"/>
    </source>
</evidence>
<sequence length="509" mass="56976">MGLFDKSSSTLSPQQGDPQKMPIASSNSMNESSSFSLSDTSSSSSERGGVSPKKKSALLVSGAIGLAILGFAITRYKVCAPNEYLVRTGLGIKNIVVSKKGVIWPGQKGTFVSINPKTFTFNLHNMSKEKVEFKLPVTFTIGPIDFLKNQEGFMTYCSKVTESTQKDIENLIAGIVEGETRGLTAKLTIEEMFNSKERFREEVVSNIEKDLNMLGMTIYNANIKEMSDYDERNKYFEYRKQRAIEKANYQAQADVSEARRDGEIAVETNRRDTRIKKAQLEQEAKLAENENLKTIEVSNAQLEVIRSENFEKSEIARIEAEMAAKEKQAILQRDVNTKLKEQQIEFMRSESLAKAIVEAEAIERNADALFYSEKKKAEAIELTLQAQANGLRMIYESCGRHPALTQFYLALNANLYPELAKQSAEAVRGLNPKINIWNTSGDSDKNSDTMQPILKMVQSFAPLMEGLQTQGNVKIPEWLPQHFSEQFPQKSSSDEKVCENANEPSGSKL</sequence>
<proteinExistence type="inferred from homology"/>
<dbReference type="EMBL" id="VFQX01000002">
    <property type="protein sequence ID" value="KAF0984667.1"/>
    <property type="molecule type" value="Genomic_DNA"/>
</dbReference>
<evidence type="ECO:0000256" key="7">
    <source>
        <dbReference type="SAM" id="MobiDB-lite"/>
    </source>
</evidence>
<organism evidence="9 10">
    <name type="scientific">Naegleria fowleri</name>
    <name type="common">Brain eating amoeba</name>
    <dbReference type="NCBI Taxonomy" id="5763"/>
    <lineage>
        <taxon>Eukaryota</taxon>
        <taxon>Discoba</taxon>
        <taxon>Heterolobosea</taxon>
        <taxon>Tetramitia</taxon>
        <taxon>Eutetramitia</taxon>
        <taxon>Vahlkampfiidae</taxon>
        <taxon>Naegleria</taxon>
    </lineage>
</organism>
<reference evidence="9 10" key="1">
    <citation type="journal article" date="2019" name="Sci. Rep.">
        <title>Nanopore sequencing improves the draft genome of the human pathogenic amoeba Naegleria fowleri.</title>
        <authorList>
            <person name="Liechti N."/>
            <person name="Schurch N."/>
            <person name="Bruggmann R."/>
            <person name="Wittwer M."/>
        </authorList>
    </citation>
    <scope>NUCLEOTIDE SEQUENCE [LARGE SCALE GENOMIC DNA]</scope>
    <source>
        <strain evidence="9 10">ATCC 30894</strain>
    </source>
</reference>
<dbReference type="PANTHER" id="PTHR13806:SF31">
    <property type="entry name" value="FLOTILLIN-LIKE PROTEIN 1-RELATED"/>
    <property type="match status" value="1"/>
</dbReference>
<dbReference type="VEuPathDB" id="AmoebaDB:NfTy_002060"/>
<comment type="similarity">
    <text evidence="2 5">Belongs to the band 7/mec-2 family. Flotillin subfamily.</text>
</comment>
<evidence type="ECO:0000256" key="6">
    <source>
        <dbReference type="SAM" id="Coils"/>
    </source>
</evidence>
<keyword evidence="6" id="KW-0175">Coiled coil</keyword>
<evidence type="ECO:0000256" key="5">
    <source>
        <dbReference type="RuleBase" id="RU366054"/>
    </source>
</evidence>
<comment type="subcellular location">
    <subcellularLocation>
        <location evidence="1">Cell membrane</location>
    </subcellularLocation>
</comment>
<dbReference type="InterPro" id="IPR027705">
    <property type="entry name" value="Flotillin_fam"/>
</dbReference>
<keyword evidence="4" id="KW-0472">Membrane</keyword>
<dbReference type="InterPro" id="IPR001107">
    <property type="entry name" value="Band_7"/>
</dbReference>
<comment type="caution">
    <text evidence="9">The sequence shown here is derived from an EMBL/GenBank/DDBJ whole genome shotgun (WGS) entry which is preliminary data.</text>
</comment>
<gene>
    <name evidence="9" type="ORF">FDP41_000566</name>
</gene>
<evidence type="ECO:0000313" key="9">
    <source>
        <dbReference type="EMBL" id="KAF0984667.1"/>
    </source>
</evidence>
<dbReference type="Pfam" id="PF01145">
    <property type="entry name" value="Band_7"/>
    <property type="match status" value="1"/>
</dbReference>
<feature type="compositionally biased region" description="Low complexity" evidence="7">
    <location>
        <begin position="25"/>
        <end position="45"/>
    </location>
</feature>
<dbReference type="Proteomes" id="UP000444721">
    <property type="component" value="Unassembled WGS sequence"/>
</dbReference>
<dbReference type="VEuPathDB" id="AmoebaDB:NF0120360"/>
<dbReference type="AlphaFoldDB" id="A0A6A5C5V4"/>
<dbReference type="Gene3D" id="3.30.479.30">
    <property type="entry name" value="Band 7 domain"/>
    <property type="match status" value="1"/>
</dbReference>
<evidence type="ECO:0000256" key="2">
    <source>
        <dbReference type="ARBA" id="ARBA00007161"/>
    </source>
</evidence>